<dbReference type="Gene3D" id="3.90.1150.10">
    <property type="entry name" value="Aspartate Aminotransferase, domain 1"/>
    <property type="match status" value="1"/>
</dbReference>
<dbReference type="InterPro" id="IPR015422">
    <property type="entry name" value="PyrdxlP-dep_Trfase_small"/>
</dbReference>
<protein>
    <recommendedName>
        <fullName evidence="7">Taurine--pyruvate aminotransferase</fullName>
    </recommendedName>
</protein>
<comment type="similarity">
    <text evidence="2 4">Belongs to the class-III pyridoxal-phosphate-dependent aminotransferase family.</text>
</comment>
<name>A0A095ZD26_9BURK</name>
<gene>
    <name evidence="5" type="ORF">HMPREF2130_00410</name>
</gene>
<reference evidence="5 6" key="1">
    <citation type="submission" date="2014-07" db="EMBL/GenBank/DDBJ databases">
        <authorList>
            <person name="McCorrison J."/>
            <person name="Sanka R."/>
            <person name="Torralba M."/>
            <person name="Gillis M."/>
            <person name="Haft D.H."/>
            <person name="Methe B."/>
            <person name="Sutton G."/>
            <person name="Nelson K.E."/>
        </authorList>
    </citation>
    <scope>NUCLEOTIDE SEQUENCE [LARGE SCALE GENOMIC DNA]</scope>
    <source>
        <strain evidence="5 6">DNF00040</strain>
    </source>
</reference>
<organism evidence="5 6">
    <name type="scientific">Oligella urethralis DNF00040</name>
    <dbReference type="NCBI Taxonomy" id="1401065"/>
    <lineage>
        <taxon>Bacteria</taxon>
        <taxon>Pseudomonadati</taxon>
        <taxon>Pseudomonadota</taxon>
        <taxon>Betaproteobacteria</taxon>
        <taxon>Burkholderiales</taxon>
        <taxon>Alcaligenaceae</taxon>
        <taxon>Oligella</taxon>
    </lineage>
</organism>
<dbReference type="InterPro" id="IPR015421">
    <property type="entry name" value="PyrdxlP-dep_Trfase_major"/>
</dbReference>
<dbReference type="AlphaFoldDB" id="A0A095ZD26"/>
<dbReference type="SUPFAM" id="SSF53383">
    <property type="entry name" value="PLP-dependent transferases"/>
    <property type="match status" value="1"/>
</dbReference>
<evidence type="ECO:0000256" key="2">
    <source>
        <dbReference type="ARBA" id="ARBA00008954"/>
    </source>
</evidence>
<dbReference type="Gene3D" id="3.40.640.10">
    <property type="entry name" value="Type I PLP-dependent aspartate aminotransferase-like (Major domain)"/>
    <property type="match status" value="1"/>
</dbReference>
<dbReference type="EMBL" id="JRNI01000001">
    <property type="protein sequence ID" value="KGF32650.1"/>
    <property type="molecule type" value="Genomic_DNA"/>
</dbReference>
<proteinExistence type="inferred from homology"/>
<keyword evidence="3 4" id="KW-0663">Pyridoxal phosphate</keyword>
<dbReference type="PROSITE" id="PS00600">
    <property type="entry name" value="AA_TRANSFER_CLASS_3"/>
    <property type="match status" value="1"/>
</dbReference>
<accession>A0A095ZD26</accession>
<dbReference type="OrthoDB" id="3398487at2"/>
<dbReference type="InterPro" id="IPR005814">
    <property type="entry name" value="Aminotrans_3"/>
</dbReference>
<dbReference type="InterPro" id="IPR049704">
    <property type="entry name" value="Aminotrans_3_PPA_site"/>
</dbReference>
<dbReference type="NCBIfam" id="NF004718">
    <property type="entry name" value="PRK06062.1"/>
    <property type="match status" value="1"/>
</dbReference>
<evidence type="ECO:0000256" key="3">
    <source>
        <dbReference type="ARBA" id="ARBA00022898"/>
    </source>
</evidence>
<dbReference type="GO" id="GO:0005829">
    <property type="term" value="C:cytosol"/>
    <property type="evidence" value="ECO:0007669"/>
    <property type="project" value="TreeGrafter"/>
</dbReference>
<dbReference type="Pfam" id="PF00202">
    <property type="entry name" value="Aminotran_3"/>
    <property type="match status" value="1"/>
</dbReference>
<evidence type="ECO:0000313" key="6">
    <source>
        <dbReference type="Proteomes" id="UP000029629"/>
    </source>
</evidence>
<evidence type="ECO:0000256" key="1">
    <source>
        <dbReference type="ARBA" id="ARBA00001933"/>
    </source>
</evidence>
<dbReference type="PANTHER" id="PTHR43094:SF1">
    <property type="entry name" value="AMINOTRANSFERASE CLASS-III"/>
    <property type="match status" value="1"/>
</dbReference>
<evidence type="ECO:0008006" key="7">
    <source>
        <dbReference type="Google" id="ProtNLM"/>
    </source>
</evidence>
<keyword evidence="6" id="KW-1185">Reference proteome</keyword>
<comment type="cofactor">
    <cofactor evidence="1">
        <name>pyridoxal 5'-phosphate</name>
        <dbReference type="ChEBI" id="CHEBI:597326"/>
    </cofactor>
</comment>
<dbReference type="eggNOG" id="COG0160">
    <property type="taxonomic scope" value="Bacteria"/>
</dbReference>
<dbReference type="GO" id="GO:0008483">
    <property type="term" value="F:transaminase activity"/>
    <property type="evidence" value="ECO:0007669"/>
    <property type="project" value="InterPro"/>
</dbReference>
<evidence type="ECO:0000256" key="4">
    <source>
        <dbReference type="RuleBase" id="RU003560"/>
    </source>
</evidence>
<dbReference type="PANTHER" id="PTHR43094">
    <property type="entry name" value="AMINOTRANSFERASE"/>
    <property type="match status" value="1"/>
</dbReference>
<dbReference type="Proteomes" id="UP000029629">
    <property type="component" value="Unassembled WGS sequence"/>
</dbReference>
<dbReference type="GO" id="GO:0030170">
    <property type="term" value="F:pyridoxal phosphate binding"/>
    <property type="evidence" value="ECO:0007669"/>
    <property type="project" value="InterPro"/>
</dbReference>
<dbReference type="PIRSF" id="PIRSF000521">
    <property type="entry name" value="Transaminase_4ab_Lys_Orn"/>
    <property type="match status" value="1"/>
</dbReference>
<dbReference type="CDD" id="cd00610">
    <property type="entry name" value="OAT_like"/>
    <property type="match status" value="1"/>
</dbReference>
<dbReference type="InterPro" id="IPR015424">
    <property type="entry name" value="PyrdxlP-dep_Trfase"/>
</dbReference>
<evidence type="ECO:0000313" key="5">
    <source>
        <dbReference type="EMBL" id="KGF32650.1"/>
    </source>
</evidence>
<sequence length="439" mass="48117">MTQPLTNDDVKKADLSQVFHSWSVQGALNPLAIKSGLGVKVWDFEGNEYLDFSSQLINTNVGHQHPRLIKAIQAQAAELATIAPSHANISRARAAEAILSVAPKGFKKVFFTNGGADAVENAFRMARVFTGKDKILSQYRSYHGNTSGAIQATGERRRFKNEYAHSFVHFFGPHLYRSDFWSTGEEQECERALQHLRRVIESEDPSNIAAIILEGLPGSVGVIVPPQGYFEGVRQLCDEFGIMLIMDEVMSGFGRTGRWFAHQHADVRPDLITIAKGVNSGYVPVGGVIISEAISDYFDDKMFPGGLTYSGHPLAMGSIIENIAIMKDENLVEHADRLGREVLGPGLKALAEKHQIVGDVRGRGLFWAIELVTDRESKSTPSAAAMNELKGALLAKGMLPMLTDNRIHVAPPLVVSEEQLKTALAIYDAALGEASFYER</sequence>
<comment type="caution">
    <text evidence="5">The sequence shown here is derived from an EMBL/GenBank/DDBJ whole genome shotgun (WGS) entry which is preliminary data.</text>
</comment>